<feature type="region of interest" description="Disordered" evidence="1">
    <location>
        <begin position="1"/>
        <end position="66"/>
    </location>
</feature>
<evidence type="ECO:0000256" key="1">
    <source>
        <dbReference type="SAM" id="MobiDB-lite"/>
    </source>
</evidence>
<dbReference type="RefSeq" id="WP_045776457.1">
    <property type="nucleotide sequence ID" value="NZ_LAJY01000396.1"/>
</dbReference>
<sequence length="99" mass="10995">MVSITPITYQPVAPARPIRRRQPEAEEQQDEKRTEEATAGAHAARPRFDLEDEGDDLADPRQRRRSKGLALVAAQVTFQAQQFAQEHLAAGFITSRGGL</sequence>
<dbReference type="EMBL" id="LAJY01000396">
    <property type="protein sequence ID" value="KJV08982.1"/>
    <property type="molecule type" value="Genomic_DNA"/>
</dbReference>
<dbReference type="AlphaFoldDB" id="A0A0F3IQT3"/>
<keyword evidence="3" id="KW-1185">Reference proteome</keyword>
<name>A0A0F3IQT3_9PROT</name>
<accession>A0A0F3IQT3</accession>
<comment type="caution">
    <text evidence="2">The sequence shown here is derived from an EMBL/GenBank/DDBJ whole genome shotgun (WGS) entry which is preliminary data.</text>
</comment>
<organism evidence="2 3">
    <name type="scientific">Elstera litoralis</name>
    <dbReference type="NCBI Taxonomy" id="552518"/>
    <lineage>
        <taxon>Bacteria</taxon>
        <taxon>Pseudomonadati</taxon>
        <taxon>Pseudomonadota</taxon>
        <taxon>Alphaproteobacteria</taxon>
        <taxon>Rhodospirillales</taxon>
        <taxon>Rhodospirillaceae</taxon>
        <taxon>Elstera</taxon>
    </lineage>
</organism>
<protein>
    <submittedName>
        <fullName evidence="2">Uncharacterized protein</fullName>
    </submittedName>
</protein>
<evidence type="ECO:0000313" key="2">
    <source>
        <dbReference type="EMBL" id="KJV08982.1"/>
    </source>
</evidence>
<dbReference type="Proteomes" id="UP000033774">
    <property type="component" value="Unassembled WGS sequence"/>
</dbReference>
<proteinExistence type="predicted"/>
<evidence type="ECO:0000313" key="3">
    <source>
        <dbReference type="Proteomes" id="UP000033774"/>
    </source>
</evidence>
<gene>
    <name evidence="2" type="ORF">VZ95_14310</name>
</gene>
<reference evidence="2 3" key="1">
    <citation type="submission" date="2015-03" db="EMBL/GenBank/DDBJ databases">
        <title>Draft genome sequence of Elstera litoralis.</title>
        <authorList>
            <person name="Rahalkar M.C."/>
            <person name="Dhakephalkar P.K."/>
            <person name="Pore S.D."/>
            <person name="Arora P."/>
            <person name="Kapse N.G."/>
            <person name="Pandit P.S."/>
        </authorList>
    </citation>
    <scope>NUCLEOTIDE SEQUENCE [LARGE SCALE GENOMIC DNA]</scope>
    <source>
        <strain evidence="2 3">Dia-1</strain>
    </source>
</reference>